<evidence type="ECO:0000313" key="2">
    <source>
        <dbReference type="Proteomes" id="UP000298030"/>
    </source>
</evidence>
<dbReference type="EMBL" id="QPFP01000507">
    <property type="protein sequence ID" value="TEB09384.1"/>
    <property type="molecule type" value="Genomic_DNA"/>
</dbReference>
<proteinExistence type="predicted"/>
<dbReference type="AlphaFoldDB" id="A0A4Y7RK67"/>
<protein>
    <submittedName>
        <fullName evidence="1">Uncharacterized protein</fullName>
    </submittedName>
</protein>
<dbReference type="Proteomes" id="UP000298030">
    <property type="component" value="Unassembled WGS sequence"/>
</dbReference>
<organism evidence="1 2">
    <name type="scientific">Coprinellus micaceus</name>
    <name type="common">Glistening ink-cap mushroom</name>
    <name type="synonym">Coprinus micaceus</name>
    <dbReference type="NCBI Taxonomy" id="71717"/>
    <lineage>
        <taxon>Eukaryota</taxon>
        <taxon>Fungi</taxon>
        <taxon>Dikarya</taxon>
        <taxon>Basidiomycota</taxon>
        <taxon>Agaricomycotina</taxon>
        <taxon>Agaricomycetes</taxon>
        <taxon>Agaricomycetidae</taxon>
        <taxon>Agaricales</taxon>
        <taxon>Agaricineae</taxon>
        <taxon>Psathyrellaceae</taxon>
        <taxon>Coprinellus</taxon>
    </lineage>
</organism>
<comment type="caution">
    <text evidence="1">The sequence shown here is derived from an EMBL/GenBank/DDBJ whole genome shotgun (WGS) entry which is preliminary data.</text>
</comment>
<evidence type="ECO:0000313" key="1">
    <source>
        <dbReference type="EMBL" id="TEB09384.1"/>
    </source>
</evidence>
<keyword evidence="2" id="KW-1185">Reference proteome</keyword>
<accession>A0A4Y7RK67</accession>
<gene>
    <name evidence="1" type="ORF">FA13DRAFT_1107842</name>
</gene>
<reference evidence="1 2" key="1">
    <citation type="journal article" date="2019" name="Nat. Ecol. Evol.">
        <title>Megaphylogeny resolves global patterns of mushroom evolution.</title>
        <authorList>
            <person name="Varga T."/>
            <person name="Krizsan K."/>
            <person name="Foldi C."/>
            <person name="Dima B."/>
            <person name="Sanchez-Garcia M."/>
            <person name="Sanchez-Ramirez S."/>
            <person name="Szollosi G.J."/>
            <person name="Szarkandi J.G."/>
            <person name="Papp V."/>
            <person name="Albert L."/>
            <person name="Andreopoulos W."/>
            <person name="Angelini C."/>
            <person name="Antonin V."/>
            <person name="Barry K.W."/>
            <person name="Bougher N.L."/>
            <person name="Buchanan P."/>
            <person name="Buyck B."/>
            <person name="Bense V."/>
            <person name="Catcheside P."/>
            <person name="Chovatia M."/>
            <person name="Cooper J."/>
            <person name="Damon W."/>
            <person name="Desjardin D."/>
            <person name="Finy P."/>
            <person name="Geml J."/>
            <person name="Haridas S."/>
            <person name="Hughes K."/>
            <person name="Justo A."/>
            <person name="Karasinski D."/>
            <person name="Kautmanova I."/>
            <person name="Kiss B."/>
            <person name="Kocsube S."/>
            <person name="Kotiranta H."/>
            <person name="LaButti K.M."/>
            <person name="Lechner B.E."/>
            <person name="Liimatainen K."/>
            <person name="Lipzen A."/>
            <person name="Lukacs Z."/>
            <person name="Mihaltcheva S."/>
            <person name="Morgado L.N."/>
            <person name="Niskanen T."/>
            <person name="Noordeloos M.E."/>
            <person name="Ohm R.A."/>
            <person name="Ortiz-Santana B."/>
            <person name="Ovrebo C."/>
            <person name="Racz N."/>
            <person name="Riley R."/>
            <person name="Savchenko A."/>
            <person name="Shiryaev A."/>
            <person name="Soop K."/>
            <person name="Spirin V."/>
            <person name="Szebenyi C."/>
            <person name="Tomsovsky M."/>
            <person name="Tulloss R.E."/>
            <person name="Uehling J."/>
            <person name="Grigoriev I.V."/>
            <person name="Vagvolgyi C."/>
            <person name="Papp T."/>
            <person name="Martin F.M."/>
            <person name="Miettinen O."/>
            <person name="Hibbett D.S."/>
            <person name="Nagy L.G."/>
        </authorList>
    </citation>
    <scope>NUCLEOTIDE SEQUENCE [LARGE SCALE GENOMIC DNA]</scope>
    <source>
        <strain evidence="1 2">FP101781</strain>
    </source>
</reference>
<sequence>MFLGLPSELIHDVLANLAGNAKALTSRCLICKGLYLPGQTCLFSRVELHLHIAAANADPPHRKDGFSREAKLLKDLSRETRIHPLGPRRSIYDLFGGEELLVAETELTSGMAQDLIRKNDSALVVLSMLASARRLMIFGYNTRSWEHLNPNCDLQSLPISPGS</sequence>
<dbReference type="OrthoDB" id="2897144at2759"/>
<name>A0A4Y7RK67_COPMI</name>